<proteinExistence type="inferred from homology"/>
<dbReference type="InterPro" id="IPR006180">
    <property type="entry name" value="3-OHacyl-CoA_DH_CS"/>
</dbReference>
<dbReference type="SUPFAM" id="SSF51735">
    <property type="entry name" value="NAD(P)-binding Rossmann-fold domains"/>
    <property type="match status" value="1"/>
</dbReference>
<dbReference type="HOGENOM" id="CLU_009834_2_0_0"/>
<evidence type="ECO:0000313" key="7">
    <source>
        <dbReference type="Proteomes" id="UP000004358"/>
    </source>
</evidence>
<dbReference type="GO" id="GO:0006631">
    <property type="term" value="P:fatty acid metabolic process"/>
    <property type="evidence" value="ECO:0007669"/>
    <property type="project" value="InterPro"/>
</dbReference>
<dbReference type="Proteomes" id="UP000004358">
    <property type="component" value="Unassembled WGS sequence"/>
</dbReference>
<comment type="similarity">
    <text evidence="1">Belongs to the 3-hydroxyacyl-CoA dehydrogenase family.</text>
</comment>
<gene>
    <name evidence="6" type="ORF">DSM3645_18591</name>
</gene>
<dbReference type="PIRSF" id="PIRSF000105">
    <property type="entry name" value="HCDH"/>
    <property type="match status" value="1"/>
</dbReference>
<evidence type="ECO:0000259" key="5">
    <source>
        <dbReference type="Pfam" id="PF02737"/>
    </source>
</evidence>
<dbReference type="STRING" id="314230.DSM3645_18591"/>
<dbReference type="InterPro" id="IPR008927">
    <property type="entry name" value="6-PGluconate_DH-like_C_sf"/>
</dbReference>
<name>A3ZZK1_9BACT</name>
<protein>
    <submittedName>
        <fullName evidence="6">3-hydroxybutyryl-coA dehydrogenase</fullName>
    </submittedName>
</protein>
<dbReference type="InterPro" id="IPR036291">
    <property type="entry name" value="NAD(P)-bd_dom_sf"/>
</dbReference>
<sequence>MNIRTVGVVGLGLMGRGICTSLLANNFQVVAYDINPESFAAARAHVASALEELARHPSVAEAIPENWPSHFQLTADLSPLGDCDFVIESIPEDPVIKQETIAALERLLPNSTPIASNTSALPISLLQAHCQLPQRIIGMHWAEPCHLTRFLEIIRGEHTDDATADSAANLGRQLGKDPTIVQRDVPGFIVNRLAYAMYREAFWLLENNVADVDTIDRAFVNAISVWANVAGPFRWMDLSGLPAYAQAMGRLFPELSQATETPACFQSMIDDGARGAANGRGFYSYTAEEAEAWRAKLVKNVHATRQRSPLPQPTVKDLS</sequence>
<feature type="domain" description="3-hydroxyacyl-CoA dehydrogenase C-terminal" evidence="4">
    <location>
        <begin position="187"/>
        <end position="285"/>
    </location>
</feature>
<feature type="domain" description="3-hydroxyacyl-CoA dehydrogenase NAD binding" evidence="5">
    <location>
        <begin position="5"/>
        <end position="184"/>
    </location>
</feature>
<evidence type="ECO:0000256" key="1">
    <source>
        <dbReference type="ARBA" id="ARBA00009463"/>
    </source>
</evidence>
<dbReference type="InterPro" id="IPR022694">
    <property type="entry name" value="3-OHacyl-CoA_DH"/>
</dbReference>
<dbReference type="AlphaFoldDB" id="A3ZZK1"/>
<evidence type="ECO:0000256" key="2">
    <source>
        <dbReference type="ARBA" id="ARBA00023002"/>
    </source>
</evidence>
<dbReference type="InterPro" id="IPR013328">
    <property type="entry name" value="6PGD_dom2"/>
</dbReference>
<dbReference type="Gene3D" id="1.10.1040.10">
    <property type="entry name" value="N-(1-d-carboxylethyl)-l-norvaline Dehydrogenase, domain 2"/>
    <property type="match status" value="1"/>
</dbReference>
<dbReference type="eggNOG" id="COG1250">
    <property type="taxonomic scope" value="Bacteria"/>
</dbReference>
<reference evidence="6 7" key="1">
    <citation type="submission" date="2006-02" db="EMBL/GenBank/DDBJ databases">
        <authorList>
            <person name="Amann R."/>
            <person name="Ferriera S."/>
            <person name="Johnson J."/>
            <person name="Kravitz S."/>
            <person name="Halpern A."/>
            <person name="Remington K."/>
            <person name="Beeson K."/>
            <person name="Tran B."/>
            <person name="Rogers Y.-H."/>
            <person name="Friedman R."/>
            <person name="Venter J.C."/>
        </authorList>
    </citation>
    <scope>NUCLEOTIDE SEQUENCE [LARGE SCALE GENOMIC DNA]</scope>
    <source>
        <strain evidence="6 7">DSM 3645</strain>
    </source>
</reference>
<keyword evidence="2" id="KW-0560">Oxidoreductase</keyword>
<dbReference type="PANTHER" id="PTHR48075:SF5">
    <property type="entry name" value="3-HYDROXYBUTYRYL-COA DEHYDROGENASE"/>
    <property type="match status" value="1"/>
</dbReference>
<organism evidence="6 7">
    <name type="scientific">Blastopirellula marina DSM 3645</name>
    <dbReference type="NCBI Taxonomy" id="314230"/>
    <lineage>
        <taxon>Bacteria</taxon>
        <taxon>Pseudomonadati</taxon>
        <taxon>Planctomycetota</taxon>
        <taxon>Planctomycetia</taxon>
        <taxon>Pirellulales</taxon>
        <taxon>Pirellulaceae</taxon>
        <taxon>Blastopirellula</taxon>
    </lineage>
</organism>
<dbReference type="EMBL" id="AANZ01000024">
    <property type="protein sequence ID" value="EAQ78057.1"/>
    <property type="molecule type" value="Genomic_DNA"/>
</dbReference>
<evidence type="ECO:0000259" key="4">
    <source>
        <dbReference type="Pfam" id="PF00725"/>
    </source>
</evidence>
<accession>A3ZZK1</accession>
<dbReference type="PANTHER" id="PTHR48075">
    <property type="entry name" value="3-HYDROXYACYL-COA DEHYDROGENASE FAMILY PROTEIN"/>
    <property type="match status" value="1"/>
</dbReference>
<dbReference type="OrthoDB" id="9771883at2"/>
<comment type="caution">
    <text evidence="6">The sequence shown here is derived from an EMBL/GenBank/DDBJ whole genome shotgun (WGS) entry which is preliminary data.</text>
</comment>
<dbReference type="Pfam" id="PF02737">
    <property type="entry name" value="3HCDH_N"/>
    <property type="match status" value="1"/>
</dbReference>
<evidence type="ECO:0000313" key="6">
    <source>
        <dbReference type="EMBL" id="EAQ78057.1"/>
    </source>
</evidence>
<dbReference type="RefSeq" id="WP_002651700.1">
    <property type="nucleotide sequence ID" value="NZ_CH672376.1"/>
</dbReference>
<feature type="site" description="Important for catalytic activity" evidence="3">
    <location>
        <position position="140"/>
    </location>
</feature>
<evidence type="ECO:0000256" key="3">
    <source>
        <dbReference type="PIRSR" id="PIRSR000105-1"/>
    </source>
</evidence>
<dbReference type="SUPFAM" id="SSF48179">
    <property type="entry name" value="6-phosphogluconate dehydrogenase C-terminal domain-like"/>
    <property type="match status" value="1"/>
</dbReference>
<dbReference type="PROSITE" id="PS00067">
    <property type="entry name" value="3HCDH"/>
    <property type="match status" value="1"/>
</dbReference>
<dbReference type="InterPro" id="IPR006176">
    <property type="entry name" value="3-OHacyl-CoA_DH_NAD-bd"/>
</dbReference>
<dbReference type="GO" id="GO:0016616">
    <property type="term" value="F:oxidoreductase activity, acting on the CH-OH group of donors, NAD or NADP as acceptor"/>
    <property type="evidence" value="ECO:0007669"/>
    <property type="project" value="InterPro"/>
</dbReference>
<dbReference type="GO" id="GO:0070403">
    <property type="term" value="F:NAD+ binding"/>
    <property type="evidence" value="ECO:0007669"/>
    <property type="project" value="InterPro"/>
</dbReference>
<dbReference type="Pfam" id="PF00725">
    <property type="entry name" value="3HCDH"/>
    <property type="match status" value="1"/>
</dbReference>
<dbReference type="Gene3D" id="3.40.50.720">
    <property type="entry name" value="NAD(P)-binding Rossmann-like Domain"/>
    <property type="match status" value="1"/>
</dbReference>
<dbReference type="InterPro" id="IPR006108">
    <property type="entry name" value="3HC_DH_C"/>
</dbReference>